<dbReference type="GO" id="GO:0005506">
    <property type="term" value="F:iron ion binding"/>
    <property type="evidence" value="ECO:0007669"/>
    <property type="project" value="InterPro"/>
</dbReference>
<dbReference type="GO" id="GO:0020037">
    <property type="term" value="F:heme binding"/>
    <property type="evidence" value="ECO:0007669"/>
    <property type="project" value="InterPro"/>
</dbReference>
<dbReference type="PROSITE" id="PS00086">
    <property type="entry name" value="CYTOCHROME_P450"/>
    <property type="match status" value="1"/>
</dbReference>
<dbReference type="InterPro" id="IPR002401">
    <property type="entry name" value="Cyt_P450_E_grp-I"/>
</dbReference>
<feature type="transmembrane region" description="Helical" evidence="12">
    <location>
        <begin position="16"/>
        <end position="35"/>
    </location>
</feature>
<dbReference type="CDD" id="cd11065">
    <property type="entry name" value="CYP64-like"/>
    <property type="match status" value="1"/>
</dbReference>
<keyword evidence="12" id="KW-0812">Transmembrane</keyword>
<dbReference type="GO" id="GO:0016705">
    <property type="term" value="F:oxidoreductase activity, acting on paired donors, with incorporation or reduction of molecular oxygen"/>
    <property type="evidence" value="ECO:0007669"/>
    <property type="project" value="InterPro"/>
</dbReference>
<dbReference type="PRINTS" id="PR00463">
    <property type="entry name" value="EP450I"/>
</dbReference>
<dbReference type="InterPro" id="IPR036396">
    <property type="entry name" value="Cyt_P450_sf"/>
</dbReference>
<evidence type="ECO:0000256" key="6">
    <source>
        <dbReference type="ARBA" id="ARBA00023002"/>
    </source>
</evidence>
<proteinExistence type="inferred from homology"/>
<dbReference type="PANTHER" id="PTHR46300">
    <property type="entry name" value="P450, PUTATIVE (EUROFUNG)-RELATED-RELATED"/>
    <property type="match status" value="1"/>
</dbReference>
<evidence type="ECO:0000256" key="10">
    <source>
        <dbReference type="RuleBase" id="RU000461"/>
    </source>
</evidence>
<evidence type="ECO:0000256" key="5">
    <source>
        <dbReference type="ARBA" id="ARBA00022723"/>
    </source>
</evidence>
<keyword evidence="12" id="KW-0472">Membrane</keyword>
<evidence type="ECO:0000256" key="7">
    <source>
        <dbReference type="ARBA" id="ARBA00023004"/>
    </source>
</evidence>
<evidence type="ECO:0000256" key="1">
    <source>
        <dbReference type="ARBA" id="ARBA00001971"/>
    </source>
</evidence>
<name>A0A317XSQ0_9BASI</name>
<dbReference type="AlphaFoldDB" id="A0A317XSQ0"/>
<dbReference type="EMBL" id="KZ819190">
    <property type="protein sequence ID" value="PWZ01325.1"/>
    <property type="molecule type" value="Genomic_DNA"/>
</dbReference>
<comment type="cofactor">
    <cofactor evidence="1 9">
        <name>heme</name>
        <dbReference type="ChEBI" id="CHEBI:30413"/>
    </cofactor>
</comment>
<evidence type="ECO:0000256" key="4">
    <source>
        <dbReference type="ARBA" id="ARBA00022617"/>
    </source>
</evidence>
<dbReference type="PANTHER" id="PTHR46300:SF1">
    <property type="entry name" value="P450, PUTATIVE (EUROFUNG)-RELATED"/>
    <property type="match status" value="1"/>
</dbReference>
<dbReference type="GO" id="GO:0004497">
    <property type="term" value="F:monooxygenase activity"/>
    <property type="evidence" value="ECO:0007669"/>
    <property type="project" value="UniProtKB-KW"/>
</dbReference>
<dbReference type="OrthoDB" id="1470350at2759"/>
<keyword evidence="5 9" id="KW-0479">Metal-binding</keyword>
<keyword evidence="14" id="KW-1185">Reference proteome</keyword>
<dbReference type="STRING" id="1882483.A0A317XSQ0"/>
<keyword evidence="8 10" id="KW-0503">Monooxygenase</keyword>
<dbReference type="Pfam" id="PF00067">
    <property type="entry name" value="p450"/>
    <property type="match status" value="1"/>
</dbReference>
<dbReference type="Gene3D" id="1.10.630.10">
    <property type="entry name" value="Cytochrome P450"/>
    <property type="match status" value="1"/>
</dbReference>
<evidence type="ECO:0000256" key="12">
    <source>
        <dbReference type="SAM" id="Phobius"/>
    </source>
</evidence>
<evidence type="ECO:0000313" key="14">
    <source>
        <dbReference type="Proteomes" id="UP000246740"/>
    </source>
</evidence>
<feature type="region of interest" description="Disordered" evidence="11">
    <location>
        <begin position="517"/>
        <end position="536"/>
    </location>
</feature>
<feature type="binding site" description="axial binding residue" evidence="9">
    <location>
        <position position="454"/>
    </location>
    <ligand>
        <name>heme</name>
        <dbReference type="ChEBI" id="CHEBI:30413"/>
    </ligand>
    <ligandPart>
        <name>Fe</name>
        <dbReference type="ChEBI" id="CHEBI:18248"/>
    </ligandPart>
</feature>
<dbReference type="InterPro" id="IPR001128">
    <property type="entry name" value="Cyt_P450"/>
</dbReference>
<evidence type="ECO:0000313" key="13">
    <source>
        <dbReference type="EMBL" id="PWZ01325.1"/>
    </source>
</evidence>
<evidence type="ECO:0000256" key="3">
    <source>
        <dbReference type="ARBA" id="ARBA00010617"/>
    </source>
</evidence>
<dbReference type="InterPro" id="IPR017972">
    <property type="entry name" value="Cyt_P450_CS"/>
</dbReference>
<accession>A0A317XSQ0</accession>
<dbReference type="Proteomes" id="UP000246740">
    <property type="component" value="Unassembled WGS sequence"/>
</dbReference>
<evidence type="ECO:0000256" key="8">
    <source>
        <dbReference type="ARBA" id="ARBA00023033"/>
    </source>
</evidence>
<keyword evidence="12" id="KW-1133">Transmembrane helix</keyword>
<evidence type="ECO:0000256" key="11">
    <source>
        <dbReference type="SAM" id="MobiDB-lite"/>
    </source>
</evidence>
<comment type="similarity">
    <text evidence="3 10">Belongs to the cytochrome P450 family.</text>
</comment>
<gene>
    <name evidence="13" type="ORF">BCV70DRAFT_71780</name>
</gene>
<evidence type="ECO:0000256" key="2">
    <source>
        <dbReference type="ARBA" id="ARBA00005179"/>
    </source>
</evidence>
<dbReference type="InterPro" id="IPR050364">
    <property type="entry name" value="Cytochrome_P450_fung"/>
</dbReference>
<keyword evidence="6 10" id="KW-0560">Oxidoreductase</keyword>
<comment type="pathway">
    <text evidence="2">Secondary metabolite biosynthesis.</text>
</comment>
<reference evidence="13 14" key="1">
    <citation type="journal article" date="2018" name="Mol. Biol. Evol.">
        <title>Broad Genomic Sampling Reveals a Smut Pathogenic Ancestry of the Fungal Clade Ustilaginomycotina.</title>
        <authorList>
            <person name="Kijpornyongpan T."/>
            <person name="Mondo S.J."/>
            <person name="Barry K."/>
            <person name="Sandor L."/>
            <person name="Lee J."/>
            <person name="Lipzen A."/>
            <person name="Pangilinan J."/>
            <person name="LaButti K."/>
            <person name="Hainaut M."/>
            <person name="Henrissat B."/>
            <person name="Grigoriev I.V."/>
            <person name="Spatafora J.W."/>
            <person name="Aime M.C."/>
        </authorList>
    </citation>
    <scope>NUCLEOTIDE SEQUENCE [LARGE SCALE GENOMIC DNA]</scope>
    <source>
        <strain evidence="13 14">MCA 3645</strain>
    </source>
</reference>
<evidence type="ECO:0000256" key="9">
    <source>
        <dbReference type="PIRSR" id="PIRSR602401-1"/>
    </source>
</evidence>
<dbReference type="PRINTS" id="PR00385">
    <property type="entry name" value="P450"/>
</dbReference>
<sequence length="536" mass="60840">MISTDLIPKDLLSNNSLLWLLLAIAISVLAFQVLVPSSYRHQNLPPGPKPESRWYGNDIPLTLPWRKFEEWTREYGDIYTLRLGSTLMFVLGQASSAHQIMEKQSGASCDRPRLIMAGDLISDNKRMLFLKYNDRWRMYRRVMHESLQDKAAKEYEPIQEQEARIALLHLGRTPQSFQQIFKRYAASAIMQVTYAYQVKDINDPLVKEVEKCLGNLAMAARPGASVLDRFPPLYYLPTIINPWKRQGLEFRRQEQKLFLSQWLAVRERVRKGESQPCFVSKVQERQKELGLTDQEGAGMAGSFFGAGSDTTASALAIFVMAMCRFPSVFEKLQKEIDSVCGGDQGGHVPTFADLSPEQTPYLYATVQETLRWRPISAGGFPHQLTQDVEYRGYLLPKGSTVIAPHWSVSLDEQEYPEPDQFQPERFLENNAKIKGTWFAPQRGSVAFGYGRRICPGLHIATRSLLINSACIAWCFNVKHPSGDPCQVDTLAFTSAANSHPLPFKADFVYRSDARRRAVEEENRDTGELDRLDGVKS</sequence>
<protein>
    <submittedName>
        <fullName evidence="13">Cytochrome P450</fullName>
    </submittedName>
</protein>
<dbReference type="SUPFAM" id="SSF48264">
    <property type="entry name" value="Cytochrome P450"/>
    <property type="match status" value="1"/>
</dbReference>
<dbReference type="InParanoid" id="A0A317XSQ0"/>
<organism evidence="13 14">
    <name type="scientific">Testicularia cyperi</name>
    <dbReference type="NCBI Taxonomy" id="1882483"/>
    <lineage>
        <taxon>Eukaryota</taxon>
        <taxon>Fungi</taxon>
        <taxon>Dikarya</taxon>
        <taxon>Basidiomycota</taxon>
        <taxon>Ustilaginomycotina</taxon>
        <taxon>Ustilaginomycetes</taxon>
        <taxon>Ustilaginales</taxon>
        <taxon>Anthracoideaceae</taxon>
        <taxon>Testicularia</taxon>
    </lineage>
</organism>
<keyword evidence="7 9" id="KW-0408">Iron</keyword>
<keyword evidence="4 9" id="KW-0349">Heme</keyword>